<sequence>MNDVSPAQSSPTASPADSSHSPTDSDRTSLGDSPTIMPQPQLGRQHLQRPEPTLSSSPSPSPPPLSRSRSASAESPSASITLKRTAETLDGIARQLAQMQDARLAESDPDLGFRCCCGAASDCPTLAARARLDDKLKLCGEIGNALLHRYEAVEKKYHRAEQQLELKRKALADSLRHVANLERANTTHLSKYADLSRANEALEKRFTQALHSQNLTQQSLTHVRSELAKMRAAKSAQTAAMMTGASLQDRLEDAERRFDDAKSLQQADARRLRDELKWRKLAEGRIADLESKLTVAGREVEEIKAARARDAQDLLANAKERLETLHSELSETFEAESPSEMPEYQRTLEDLVATNALLKHDAAELSRTLSSTMDENRALKDELEERIPRPPRSRPLSMELRPLLARGGHARTGSNPTVGTTPDAARYAHARVASAAMPRTGTWEHRRQSSLAPSFTSTSTTEGVSVTSPVPGGLGFGPIGEVVSDGSPLARVDSNGRPISPDLRLSPRTLRGSFSNSIPYTYNGVPKSKSGRPRPSRQHSDRRSLTMRALGVGESIKEGADQEEGNSFETTTTTSGDEGTSPGDSASEASRKRASVLLPSNNLIMSPRSMNDEPLELPGPMADLPSRFADHRRVGRRTLLLLSRSTGVQTDPSPEFDARRDTAVGTETPATAAVDESETTSVHEVSVTMPPGKDGSLAELIDYLTKILLRLRGVDVPTLNRRLKKQNLPGDVGHVSRSTISSLQSEVTDMRHRFRSLLDLNSVNRREVTLLFKLLKDVFTDLLELQSVVNDVTINPKLAKQLQREAFRDEDAEPSPQTSRLGWMAAPLTNLLFAAPAPAKAAEAPAPPASPTRPNRLTAPAPVRAAPKQQASTSATTTHVSVEFGGAGIVRRAAPATPKKTRVAVTNAGDVFSTSGASTGPVTAGPTTPGGQPRSVSQPPGGSPKKPGAVAHGARASVPNAAHPTLRPQRSRASRSDLLGIFAGAQPGATSPLPPTRVRHASSQYFAGGGGRTVRAVTDPKPRGGLSTIVDAVLDPTNDGSEPGADPNDFRPALLERTLRPRGLSDSSIRSTALLDAAMADAAAQAPTQPLRSRPVPARAVANAAPSGEGSAGTSLIGASMLGASMFGSLSRRLYPFRSPTPTTPDVATHASKRSGLSHPADDEEVLEDDEDDDDDAGLGWRDQPRSAALPISPGTATTATLAVTTTSTGVSPVPGAGDLLGYLSSKNKDVEISNRYRQSDDDDTGAMIGRQFTPGSLPMSHGGLR</sequence>
<keyword evidence="4" id="KW-1185">Reference proteome</keyword>
<dbReference type="RefSeq" id="XP_062627422.1">
    <property type="nucleotide sequence ID" value="XM_062771438.1"/>
</dbReference>
<evidence type="ECO:0000256" key="2">
    <source>
        <dbReference type="SAM" id="MobiDB-lite"/>
    </source>
</evidence>
<feature type="region of interest" description="Disordered" evidence="2">
    <location>
        <begin position="438"/>
        <end position="472"/>
    </location>
</feature>
<feature type="compositionally biased region" description="Low complexity" evidence="2">
    <location>
        <begin position="919"/>
        <end position="951"/>
    </location>
</feature>
<evidence type="ECO:0000313" key="3">
    <source>
        <dbReference type="EMBL" id="WOO81390.1"/>
    </source>
</evidence>
<feature type="region of interest" description="Disordered" evidence="2">
    <location>
        <begin position="1085"/>
        <end position="1112"/>
    </location>
</feature>
<gene>
    <name evidence="3" type="ORF">LOC62_03G004921</name>
</gene>
<dbReference type="GeneID" id="87808152"/>
<accession>A0AAF1BKS8</accession>
<feature type="compositionally biased region" description="Low complexity" evidence="2">
    <location>
        <begin position="869"/>
        <end position="878"/>
    </location>
</feature>
<feature type="region of interest" description="Disordered" evidence="2">
    <location>
        <begin position="1"/>
        <end position="79"/>
    </location>
</feature>
<reference evidence="3" key="1">
    <citation type="submission" date="2023-10" db="EMBL/GenBank/DDBJ databases">
        <authorList>
            <person name="Noh H."/>
        </authorList>
    </citation>
    <scope>NUCLEOTIDE SEQUENCE</scope>
    <source>
        <strain evidence="3">DUCC4014</strain>
    </source>
</reference>
<feature type="compositionally biased region" description="Low complexity" evidence="2">
    <location>
        <begin position="1085"/>
        <end position="1107"/>
    </location>
</feature>
<feature type="region of interest" description="Disordered" evidence="2">
    <location>
        <begin position="842"/>
        <end position="879"/>
    </location>
</feature>
<evidence type="ECO:0000313" key="4">
    <source>
        <dbReference type="Proteomes" id="UP000827549"/>
    </source>
</evidence>
<feature type="region of interest" description="Disordered" evidence="2">
    <location>
        <begin position="1137"/>
        <end position="1190"/>
    </location>
</feature>
<evidence type="ECO:0000256" key="1">
    <source>
        <dbReference type="SAM" id="Coils"/>
    </source>
</evidence>
<dbReference type="EMBL" id="CP086716">
    <property type="protein sequence ID" value="WOO81390.1"/>
    <property type="molecule type" value="Genomic_DNA"/>
</dbReference>
<feature type="region of interest" description="Disordered" evidence="2">
    <location>
        <begin position="487"/>
        <end position="599"/>
    </location>
</feature>
<dbReference type="AlphaFoldDB" id="A0AAF1BKS8"/>
<organism evidence="3 4">
    <name type="scientific">Vanrija pseudolonga</name>
    <dbReference type="NCBI Taxonomy" id="143232"/>
    <lineage>
        <taxon>Eukaryota</taxon>
        <taxon>Fungi</taxon>
        <taxon>Dikarya</taxon>
        <taxon>Basidiomycota</taxon>
        <taxon>Agaricomycotina</taxon>
        <taxon>Tremellomycetes</taxon>
        <taxon>Trichosporonales</taxon>
        <taxon>Trichosporonaceae</taxon>
        <taxon>Vanrija</taxon>
    </lineage>
</organism>
<proteinExistence type="predicted"/>
<feature type="compositionally biased region" description="Low complexity" evidence="2">
    <location>
        <begin position="1"/>
        <end position="22"/>
    </location>
</feature>
<feature type="region of interest" description="Disordered" evidence="2">
    <location>
        <begin position="1235"/>
        <end position="1266"/>
    </location>
</feature>
<feature type="region of interest" description="Disordered" evidence="2">
    <location>
        <begin position="911"/>
        <end position="972"/>
    </location>
</feature>
<feature type="compositionally biased region" description="Low complexity" evidence="2">
    <location>
        <begin position="567"/>
        <end position="585"/>
    </location>
</feature>
<feature type="compositionally biased region" description="Low complexity" evidence="2">
    <location>
        <begin position="454"/>
        <end position="470"/>
    </location>
</feature>
<feature type="compositionally biased region" description="Acidic residues" evidence="2">
    <location>
        <begin position="1162"/>
        <end position="1177"/>
    </location>
</feature>
<dbReference type="Proteomes" id="UP000827549">
    <property type="component" value="Chromosome 3"/>
</dbReference>
<feature type="compositionally biased region" description="Low complexity" evidence="2">
    <location>
        <begin position="66"/>
        <end position="79"/>
    </location>
</feature>
<feature type="coiled-coil region" evidence="1">
    <location>
        <begin position="244"/>
        <end position="335"/>
    </location>
</feature>
<protein>
    <submittedName>
        <fullName evidence="3">Uncharacterized protein</fullName>
    </submittedName>
</protein>
<keyword evidence="1" id="KW-0175">Coiled coil</keyword>
<name>A0AAF1BKS8_9TREE</name>